<sequence>MGGGMTEFLLQRLSDIDWHLGGAQLLAMLLLLVWLWAIWPSTDIKALINDKALQSRLLLTAFAINGLWLLDASITDGIHLHFLGLVTLMLMFGWRMATVIALLPVLFFTTFILQQPFDFAFYALVAIALPLFLCYAVYSKVYQHLPHHLFIYIFCAAFINGLLSMVFHMGAWSAWLWLSGDYPWDYLVDNYLLLIPLLGFPEALLNGMAVTIMVVYRPQWLYDYSDRHYF</sequence>
<evidence type="ECO:0000256" key="5">
    <source>
        <dbReference type="ARBA" id="ARBA00022989"/>
    </source>
</evidence>
<evidence type="ECO:0000256" key="1">
    <source>
        <dbReference type="ARBA" id="ARBA00004651"/>
    </source>
</evidence>
<dbReference type="Proteomes" id="UP000761574">
    <property type="component" value="Unassembled WGS sequence"/>
</dbReference>
<keyword evidence="4 7" id="KW-0812">Transmembrane</keyword>
<protein>
    <submittedName>
        <fullName evidence="8">Membrane protein</fullName>
    </submittedName>
</protein>
<evidence type="ECO:0000256" key="3">
    <source>
        <dbReference type="ARBA" id="ARBA00022475"/>
    </source>
</evidence>
<dbReference type="Pfam" id="PF01891">
    <property type="entry name" value="CbiM"/>
    <property type="match status" value="1"/>
</dbReference>
<dbReference type="Gene3D" id="1.10.1760.20">
    <property type="match status" value="1"/>
</dbReference>
<evidence type="ECO:0000256" key="7">
    <source>
        <dbReference type="SAM" id="Phobius"/>
    </source>
</evidence>
<dbReference type="InterPro" id="IPR002751">
    <property type="entry name" value="CbiM/NikMN"/>
</dbReference>
<feature type="transmembrane region" description="Helical" evidence="7">
    <location>
        <begin position="191"/>
        <end position="216"/>
    </location>
</feature>
<feature type="transmembrane region" description="Helical" evidence="7">
    <location>
        <begin position="150"/>
        <end position="171"/>
    </location>
</feature>
<keyword evidence="5 7" id="KW-1133">Transmembrane helix</keyword>
<organism evidence="8 9">
    <name type="scientific">Shewanella algidipiscicola</name>
    <dbReference type="NCBI Taxonomy" id="614070"/>
    <lineage>
        <taxon>Bacteria</taxon>
        <taxon>Pseudomonadati</taxon>
        <taxon>Pseudomonadota</taxon>
        <taxon>Gammaproteobacteria</taxon>
        <taxon>Alteromonadales</taxon>
        <taxon>Shewanellaceae</taxon>
        <taxon>Shewanella</taxon>
    </lineage>
</organism>
<keyword evidence="2" id="KW-0813">Transport</keyword>
<feature type="transmembrane region" description="Helical" evidence="7">
    <location>
        <begin position="82"/>
        <end position="113"/>
    </location>
</feature>
<gene>
    <name evidence="8" type="ORF">TUM4630_32820</name>
</gene>
<evidence type="ECO:0000313" key="9">
    <source>
        <dbReference type="Proteomes" id="UP000761574"/>
    </source>
</evidence>
<evidence type="ECO:0000313" key="8">
    <source>
        <dbReference type="EMBL" id="GIU02148.1"/>
    </source>
</evidence>
<comment type="caution">
    <text evidence="8">The sequence shown here is derived from an EMBL/GenBank/DDBJ whole genome shotgun (WGS) entry which is preliminary data.</text>
</comment>
<reference evidence="8 9" key="1">
    <citation type="submission" date="2021-05" db="EMBL/GenBank/DDBJ databases">
        <title>Molecular characterization for Shewanella algae harboring chromosomal blaOXA-55-like strains isolated from clinical and environment sample.</title>
        <authorList>
            <person name="Ohama Y."/>
            <person name="Aoki K."/>
            <person name="Harada S."/>
            <person name="Moriya K."/>
            <person name="Ishii Y."/>
            <person name="Tateda K."/>
        </authorList>
    </citation>
    <scope>NUCLEOTIDE SEQUENCE [LARGE SCALE GENOMIC DNA]</scope>
    <source>
        <strain evidence="8 9">LMG 23746</strain>
    </source>
</reference>
<keyword evidence="3" id="KW-1003">Cell membrane</keyword>
<evidence type="ECO:0000256" key="4">
    <source>
        <dbReference type="ARBA" id="ARBA00022692"/>
    </source>
</evidence>
<dbReference type="EMBL" id="BPFB01000057">
    <property type="protein sequence ID" value="GIU02148.1"/>
    <property type="molecule type" value="Genomic_DNA"/>
</dbReference>
<feature type="transmembrane region" description="Helical" evidence="7">
    <location>
        <begin position="20"/>
        <end position="39"/>
    </location>
</feature>
<name>A0ABQ4NSJ9_9GAMM</name>
<feature type="transmembrane region" description="Helical" evidence="7">
    <location>
        <begin position="119"/>
        <end position="138"/>
    </location>
</feature>
<keyword evidence="9" id="KW-1185">Reference proteome</keyword>
<comment type="subcellular location">
    <subcellularLocation>
        <location evidence="1">Cell membrane</location>
        <topology evidence="1">Multi-pass membrane protein</topology>
    </subcellularLocation>
</comment>
<accession>A0ABQ4NSJ9</accession>
<evidence type="ECO:0000256" key="6">
    <source>
        <dbReference type="ARBA" id="ARBA00023136"/>
    </source>
</evidence>
<proteinExistence type="predicted"/>
<keyword evidence="6 7" id="KW-0472">Membrane</keyword>
<evidence type="ECO:0000256" key="2">
    <source>
        <dbReference type="ARBA" id="ARBA00022448"/>
    </source>
</evidence>